<dbReference type="InterPro" id="IPR029132">
    <property type="entry name" value="CBAH/NAAA_C"/>
</dbReference>
<comment type="similarity">
    <text evidence="1">Belongs to the peptidase C59 family.</text>
</comment>
<organism evidence="4 5">
    <name type="scientific">Enterococcus faecalis TX4248</name>
    <dbReference type="NCBI Taxonomy" id="749495"/>
    <lineage>
        <taxon>Bacteria</taxon>
        <taxon>Bacillati</taxon>
        <taxon>Bacillota</taxon>
        <taxon>Bacilli</taxon>
        <taxon>Lactobacillales</taxon>
        <taxon>Enterococcaceae</taxon>
        <taxon>Enterococcus</taxon>
    </lineage>
</organism>
<dbReference type="EMBL" id="AEBR01000015">
    <property type="protein sequence ID" value="EFM83777.1"/>
    <property type="molecule type" value="Genomic_DNA"/>
</dbReference>
<dbReference type="PANTHER" id="PTHR35527:SF2">
    <property type="entry name" value="HYDROLASE"/>
    <property type="match status" value="1"/>
</dbReference>
<accession>A0A125W929</accession>
<dbReference type="CDD" id="cd00542">
    <property type="entry name" value="Ntn_PVA"/>
    <property type="match status" value="1"/>
</dbReference>
<dbReference type="InterPro" id="IPR052193">
    <property type="entry name" value="Peptidase_C59"/>
</dbReference>
<evidence type="ECO:0000313" key="5">
    <source>
        <dbReference type="Proteomes" id="UP000004846"/>
    </source>
</evidence>
<dbReference type="GO" id="GO:0016787">
    <property type="term" value="F:hydrolase activity"/>
    <property type="evidence" value="ECO:0007669"/>
    <property type="project" value="UniProtKB-KW"/>
</dbReference>
<dbReference type="RefSeq" id="WP_002402014.1">
    <property type="nucleotide sequence ID" value="NZ_GL454421.1"/>
</dbReference>
<dbReference type="EC" id="3.5.1.-" evidence="4"/>
<dbReference type="PANTHER" id="PTHR35527">
    <property type="entry name" value="CHOLOYLGLYCINE HYDROLASE"/>
    <property type="match status" value="1"/>
</dbReference>
<comment type="caution">
    <text evidence="4">The sequence shown here is derived from an EMBL/GenBank/DDBJ whole genome shotgun (WGS) entry which is preliminary data.</text>
</comment>
<sequence length="355" mass="39284">MCTGIKIISKTNDIFYGRTMDFTFDFFGNEDPIAPKIPTLIAQFPKGTVLNSQLNPWTAKYAFMGLAMSGTDQPANDGKTVSLAITDGINEAGLSGDIQYLMESSIAPAESLADRGLTPHIAEEVLAYILSNFESVDEVKVAFEKIGLLDQKFQLDSLGEVHFTLHWTINDKNNNSIVLQPTDNGAFVIYDSIGVVTNSPEYNYHLTNARNYIGMRNYAIKEPYTLKSGATLDPIEGGTSYGLLGIPGDFTSPSRFIRALYYSDNLQEFDSSEGIMQLYRAFQTVMIPRGIGHLGQSNSLSDFTHYWSGYDVTNLTMYVQPESTTSFTKYTLDPALTEVTTFAVSNELLLTDLNQ</sequence>
<name>A0A125W929_ENTFL</name>
<keyword evidence="2 4" id="KW-0378">Hydrolase</keyword>
<evidence type="ECO:0000259" key="3">
    <source>
        <dbReference type="Pfam" id="PF02275"/>
    </source>
</evidence>
<feature type="domain" description="Choloylglycine hydrolase/NAAA C-terminal" evidence="3">
    <location>
        <begin position="2"/>
        <end position="333"/>
    </location>
</feature>
<evidence type="ECO:0000256" key="1">
    <source>
        <dbReference type="ARBA" id="ARBA00006625"/>
    </source>
</evidence>
<evidence type="ECO:0000256" key="2">
    <source>
        <dbReference type="ARBA" id="ARBA00022801"/>
    </source>
</evidence>
<dbReference type="Gene3D" id="3.60.60.10">
    <property type="entry name" value="Penicillin V Acylase, Chain A"/>
    <property type="match status" value="1"/>
</dbReference>
<proteinExistence type="inferred from homology"/>
<dbReference type="InterPro" id="IPR029055">
    <property type="entry name" value="Ntn_hydrolases_N"/>
</dbReference>
<dbReference type="AlphaFoldDB" id="A0A125W929"/>
<gene>
    <name evidence="4" type="ORF">HMPREF9498_00571</name>
</gene>
<dbReference type="HOGENOM" id="CLU_045206_1_0_9"/>
<dbReference type="Proteomes" id="UP000004846">
    <property type="component" value="Unassembled WGS sequence"/>
</dbReference>
<dbReference type="SUPFAM" id="SSF56235">
    <property type="entry name" value="N-terminal nucleophile aminohydrolases (Ntn hydrolases)"/>
    <property type="match status" value="1"/>
</dbReference>
<evidence type="ECO:0000313" key="4">
    <source>
        <dbReference type="EMBL" id="EFM83777.1"/>
    </source>
</evidence>
<protein>
    <submittedName>
        <fullName evidence="4">Linear amide C-N hydrolase, choloylglycine hydrolase family protein</fullName>
        <ecNumber evidence="4">3.5.1.-</ecNumber>
    </submittedName>
</protein>
<dbReference type="Pfam" id="PF02275">
    <property type="entry name" value="CBAH"/>
    <property type="match status" value="1"/>
</dbReference>
<reference evidence="4 5" key="1">
    <citation type="submission" date="2010-07" db="EMBL/GenBank/DDBJ databases">
        <authorList>
            <person name="Sid Ahmed O."/>
        </authorList>
    </citation>
    <scope>NUCLEOTIDE SEQUENCE [LARGE SCALE GENOMIC DNA]</scope>
    <source>
        <strain evidence="4 5">TX4248</strain>
    </source>
</reference>